<dbReference type="SUPFAM" id="SSF51445">
    <property type="entry name" value="(Trans)glycosidases"/>
    <property type="match status" value="1"/>
</dbReference>
<evidence type="ECO:0000259" key="1">
    <source>
        <dbReference type="Pfam" id="PF08924"/>
    </source>
</evidence>
<proteinExistence type="predicted"/>
<dbReference type="Proteomes" id="UP001056500">
    <property type="component" value="Chromosome"/>
</dbReference>
<dbReference type="Pfam" id="PF08924">
    <property type="entry name" value="Rv2525c_GlyHyd-like"/>
    <property type="match status" value="1"/>
</dbReference>
<evidence type="ECO:0000313" key="2">
    <source>
        <dbReference type="EMBL" id="USG67787.1"/>
    </source>
</evidence>
<keyword evidence="3" id="KW-1185">Reference proteome</keyword>
<accession>A0ABY4WNY4</accession>
<dbReference type="RefSeq" id="WP_251874881.1">
    <property type="nucleotide sequence ID" value="NZ_CP098755.1"/>
</dbReference>
<reference evidence="2" key="1">
    <citation type="submission" date="2022-06" db="EMBL/GenBank/DDBJ databases">
        <title>Genome sequencing of Brevibacillus sp. BB3-R1.</title>
        <authorList>
            <person name="Heo J."/>
            <person name="Lee D."/>
            <person name="Won M."/>
            <person name="Han B.-H."/>
            <person name="Hong S.-B."/>
            <person name="Kwon S.-W."/>
        </authorList>
    </citation>
    <scope>NUCLEOTIDE SEQUENCE</scope>
    <source>
        <strain evidence="2">BB3-R1</strain>
    </source>
</reference>
<dbReference type="EMBL" id="CP098755">
    <property type="protein sequence ID" value="USG67787.1"/>
    <property type="molecule type" value="Genomic_DNA"/>
</dbReference>
<evidence type="ECO:0000313" key="3">
    <source>
        <dbReference type="Proteomes" id="UP001056500"/>
    </source>
</evidence>
<feature type="domain" description="Rv2525c-like glycoside hydrolase-like" evidence="1">
    <location>
        <begin position="18"/>
        <end position="197"/>
    </location>
</feature>
<dbReference type="Gene3D" id="3.20.20.80">
    <property type="entry name" value="Glycosidases"/>
    <property type="match status" value="1"/>
</dbReference>
<protein>
    <submittedName>
        <fullName evidence="2">DUF1906 domain-containing protein</fullName>
    </submittedName>
</protein>
<organism evidence="2 3">
    <name type="scientific">Brevibacillus ruminantium</name>
    <dbReference type="NCBI Taxonomy" id="2950604"/>
    <lineage>
        <taxon>Bacteria</taxon>
        <taxon>Bacillati</taxon>
        <taxon>Bacillota</taxon>
        <taxon>Bacilli</taxon>
        <taxon>Bacillales</taxon>
        <taxon>Paenibacillaceae</taxon>
        <taxon>Brevibacillus</taxon>
    </lineage>
</organism>
<dbReference type="InterPro" id="IPR017853">
    <property type="entry name" value="GH"/>
</dbReference>
<name>A0ABY4WNY4_9BACL</name>
<gene>
    <name evidence="2" type="ORF">NDK47_11130</name>
</gene>
<sequence>MALGCDTTTKVTAARLKSIKEKKFTFIGRYLNRLERMHDELTDAEVKRISDEGLYIVSLYENEGGTDPDYFTKAQGDSDAEDAVELASDLGQPRSTPIYFAVDTDMTTKQIKDKVVPYFQGVKSVLENSRKNPNGYKMGIYGSRAVCSYIRGTSPATERYTFIVDNKWQGTFDDWNLRQYNFNTTIGSGSGKITVDYVESSSHGGGGWKK</sequence>
<dbReference type="InterPro" id="IPR015020">
    <property type="entry name" value="Rv2525c-like_Glyco_Hydro-like"/>
</dbReference>